<evidence type="ECO:0000313" key="5">
    <source>
        <dbReference type="RefSeq" id="XP_015057639.1"/>
    </source>
</evidence>
<accession>A0ABM1FJ49</accession>
<reference evidence="4" key="1">
    <citation type="journal article" date="2014" name="Nat. Genet.">
        <title>The genome of the stress-tolerant wild tomato species Solanum pennellii.</title>
        <authorList>
            <person name="Bolger A."/>
            <person name="Scossa F."/>
            <person name="Bolger M.E."/>
            <person name="Lanz C."/>
            <person name="Maumus F."/>
            <person name="Tohge T."/>
            <person name="Quesneville H."/>
            <person name="Alseekh S."/>
            <person name="Sorensen I."/>
            <person name="Lichtenstein G."/>
            <person name="Fich E.A."/>
            <person name="Conte M."/>
            <person name="Keller H."/>
            <person name="Schneeberger K."/>
            <person name="Schwacke R."/>
            <person name="Ofner I."/>
            <person name="Vrebalov J."/>
            <person name="Xu Y."/>
            <person name="Osorio S."/>
            <person name="Aflitos S.A."/>
            <person name="Schijlen E."/>
            <person name="Jimenez-Gomez J.M."/>
            <person name="Ryngajllo M."/>
            <person name="Kimura S."/>
            <person name="Kumar R."/>
            <person name="Koenig D."/>
            <person name="Headland L.R."/>
            <person name="Maloof J.N."/>
            <person name="Sinha N."/>
            <person name="van Ham R.C."/>
            <person name="Lankhorst R.K."/>
            <person name="Mao L."/>
            <person name="Vogel A."/>
            <person name="Arsova B."/>
            <person name="Panstruga R."/>
            <person name="Fei Z."/>
            <person name="Rose J.K."/>
            <person name="Zamir D."/>
            <person name="Carrari F."/>
            <person name="Giovannoni J.J."/>
            <person name="Weigel D."/>
            <person name="Usadel B."/>
            <person name="Fernie A.R."/>
        </authorList>
    </citation>
    <scope>NUCLEOTIDE SEQUENCE [LARGE SCALE GENOMIC DNA]</scope>
    <source>
        <strain evidence="4">cv. LA0716</strain>
    </source>
</reference>
<dbReference type="SMART" id="SM00343">
    <property type="entry name" value="ZnF_C2HC"/>
    <property type="match status" value="1"/>
</dbReference>
<protein>
    <submittedName>
        <fullName evidence="5">Uncharacterized protein LOC107003903</fullName>
    </submittedName>
</protein>
<organism evidence="4 5">
    <name type="scientific">Solanum pennellii</name>
    <name type="common">Tomato</name>
    <name type="synonym">Lycopersicon pennellii</name>
    <dbReference type="NCBI Taxonomy" id="28526"/>
    <lineage>
        <taxon>Eukaryota</taxon>
        <taxon>Viridiplantae</taxon>
        <taxon>Streptophyta</taxon>
        <taxon>Embryophyta</taxon>
        <taxon>Tracheophyta</taxon>
        <taxon>Spermatophyta</taxon>
        <taxon>Magnoliopsida</taxon>
        <taxon>eudicotyledons</taxon>
        <taxon>Gunneridae</taxon>
        <taxon>Pentapetalae</taxon>
        <taxon>asterids</taxon>
        <taxon>lamiids</taxon>
        <taxon>Solanales</taxon>
        <taxon>Solanaceae</taxon>
        <taxon>Solanoideae</taxon>
        <taxon>Solaneae</taxon>
        <taxon>Solanum</taxon>
        <taxon>Solanum subgen. Lycopersicon</taxon>
    </lineage>
</organism>
<dbReference type="RefSeq" id="XP_015057639.1">
    <property type="nucleotide sequence ID" value="XM_015202153.1"/>
</dbReference>
<evidence type="ECO:0000313" key="4">
    <source>
        <dbReference type="Proteomes" id="UP000694930"/>
    </source>
</evidence>
<keyword evidence="1" id="KW-0479">Metal-binding</keyword>
<keyword evidence="1" id="KW-0862">Zinc</keyword>
<dbReference type="Pfam" id="PF00098">
    <property type="entry name" value="zf-CCHC"/>
    <property type="match status" value="1"/>
</dbReference>
<dbReference type="PROSITE" id="PS50158">
    <property type="entry name" value="ZF_CCHC"/>
    <property type="match status" value="1"/>
</dbReference>
<evidence type="ECO:0000259" key="3">
    <source>
        <dbReference type="PROSITE" id="PS50158"/>
    </source>
</evidence>
<feature type="compositionally biased region" description="Polar residues" evidence="2">
    <location>
        <begin position="159"/>
        <end position="181"/>
    </location>
</feature>
<evidence type="ECO:0000256" key="1">
    <source>
        <dbReference type="PROSITE-ProRule" id="PRU00047"/>
    </source>
</evidence>
<keyword evidence="4" id="KW-1185">Reference proteome</keyword>
<dbReference type="SUPFAM" id="SSF57756">
    <property type="entry name" value="Retrovirus zinc finger-like domains"/>
    <property type="match status" value="1"/>
</dbReference>
<reference evidence="5" key="2">
    <citation type="submission" date="2025-08" db="UniProtKB">
        <authorList>
            <consortium name="RefSeq"/>
        </authorList>
    </citation>
    <scope>IDENTIFICATION</scope>
</reference>
<dbReference type="InterPro" id="IPR036875">
    <property type="entry name" value="Znf_CCHC_sf"/>
</dbReference>
<name>A0ABM1FJ49_SOLPN</name>
<proteinExistence type="predicted"/>
<keyword evidence="1" id="KW-0863">Zinc-finger</keyword>
<feature type="region of interest" description="Disordered" evidence="2">
    <location>
        <begin position="143"/>
        <end position="181"/>
    </location>
</feature>
<dbReference type="InterPro" id="IPR001878">
    <property type="entry name" value="Znf_CCHC"/>
</dbReference>
<dbReference type="Proteomes" id="UP000694930">
    <property type="component" value="Chromosome 11"/>
</dbReference>
<dbReference type="Gene3D" id="4.10.60.10">
    <property type="entry name" value="Zinc finger, CCHC-type"/>
    <property type="match status" value="1"/>
</dbReference>
<feature type="region of interest" description="Disordered" evidence="2">
    <location>
        <begin position="1"/>
        <end position="28"/>
    </location>
</feature>
<gene>
    <name evidence="5" type="primary">LOC107003903</name>
</gene>
<feature type="compositionally biased region" description="Polar residues" evidence="2">
    <location>
        <begin position="8"/>
        <end position="25"/>
    </location>
</feature>
<evidence type="ECO:0000256" key="2">
    <source>
        <dbReference type="SAM" id="MobiDB-lite"/>
    </source>
</evidence>
<feature type="domain" description="CCHC-type" evidence="3">
    <location>
        <begin position="135"/>
        <end position="150"/>
    </location>
</feature>
<sequence length="247" mass="27222">MPPRRANSRNVNTWNANARNENTTRPVPDQEVSNAEFKIAIQMFALSVAEQNNQRVQAHMNGNGGSIAARMIKFLCGVSNLMKIECKNAMLLGYINISRLMTHAQQVEGSNLKEHAKENNNARTGNYDSAEKEGCFGCGQSGHRLRDCPSRKCQGGRNGRSQSTTSSAPASLPRQQGNSSAIGGVQRQNKLYALQARQDEEGSLDVFIGTLRVFDLDIYALSDLGATLSFCAIDFSKIYLRFGYHQL</sequence>
<dbReference type="GeneID" id="107003903"/>